<name>A0A4Y2RMI2_ARAVE</name>
<accession>A0A4Y2RMI2</accession>
<dbReference type="Proteomes" id="UP000499080">
    <property type="component" value="Unassembled WGS sequence"/>
</dbReference>
<keyword evidence="2" id="KW-1185">Reference proteome</keyword>
<evidence type="ECO:0000313" key="2">
    <source>
        <dbReference type="Proteomes" id="UP000499080"/>
    </source>
</evidence>
<proteinExistence type="predicted"/>
<organism evidence="1 2">
    <name type="scientific">Araneus ventricosus</name>
    <name type="common">Orbweaver spider</name>
    <name type="synonym">Epeira ventricosa</name>
    <dbReference type="NCBI Taxonomy" id="182803"/>
    <lineage>
        <taxon>Eukaryota</taxon>
        <taxon>Metazoa</taxon>
        <taxon>Ecdysozoa</taxon>
        <taxon>Arthropoda</taxon>
        <taxon>Chelicerata</taxon>
        <taxon>Arachnida</taxon>
        <taxon>Araneae</taxon>
        <taxon>Araneomorphae</taxon>
        <taxon>Entelegynae</taxon>
        <taxon>Araneoidea</taxon>
        <taxon>Araneidae</taxon>
        <taxon>Araneus</taxon>
    </lineage>
</organism>
<evidence type="ECO:0000313" key="1">
    <source>
        <dbReference type="EMBL" id="GBN76536.1"/>
    </source>
</evidence>
<dbReference type="AlphaFoldDB" id="A0A4Y2RMI2"/>
<dbReference type="EMBL" id="BGPR01145861">
    <property type="protein sequence ID" value="GBN76536.1"/>
    <property type="molecule type" value="Genomic_DNA"/>
</dbReference>
<sequence>MSLPSCPRKQTAVRVIYALNMRNCRISKQVLAFPRGFDLVTLTPLFEEPLGLFLYSSSNFGPWIHRRHKPVTSPHRREDICAQRIKTDFCFPLGHRNFDQRSYFDETSALGPLSPNFTTTSSGGPTTHDYIYGGSSVK</sequence>
<comment type="caution">
    <text evidence="1">The sequence shown here is derived from an EMBL/GenBank/DDBJ whole genome shotgun (WGS) entry which is preliminary data.</text>
</comment>
<protein>
    <submittedName>
        <fullName evidence="1">Uncharacterized protein</fullName>
    </submittedName>
</protein>
<gene>
    <name evidence="1" type="ORF">AVEN_164631_1</name>
</gene>
<reference evidence="1 2" key="1">
    <citation type="journal article" date="2019" name="Sci. Rep.">
        <title>Orb-weaving spider Araneus ventricosus genome elucidates the spidroin gene catalogue.</title>
        <authorList>
            <person name="Kono N."/>
            <person name="Nakamura H."/>
            <person name="Ohtoshi R."/>
            <person name="Moran D.A.P."/>
            <person name="Shinohara A."/>
            <person name="Yoshida Y."/>
            <person name="Fujiwara M."/>
            <person name="Mori M."/>
            <person name="Tomita M."/>
            <person name="Arakawa K."/>
        </authorList>
    </citation>
    <scope>NUCLEOTIDE SEQUENCE [LARGE SCALE GENOMIC DNA]</scope>
</reference>